<gene>
    <name evidence="2" type="ORF">NLI96_g1885</name>
</gene>
<evidence type="ECO:0000313" key="2">
    <source>
        <dbReference type="EMBL" id="KAJ3489755.1"/>
    </source>
</evidence>
<dbReference type="Proteomes" id="UP001212997">
    <property type="component" value="Unassembled WGS sequence"/>
</dbReference>
<sequence length="473" mass="53843">MDTPASRFALPLHSAGKAASFPFSYVMSTVPRRWWRSILGGLILTCFLGYFFMPIRRRDPLLPPLYEKYHQKAIDVSKHNYHNSPSAKEAKSSSTELLSSSLGVGWGNFLQEYLLDAFIVHEAGWSNVFSNYTWNKDGQDYSVYKNKNMIPSRIPLTALVAGPLVGGEWPEGDSTPISVVKEYWDKICPEEERLFIDPRQVDDWKLGNLMASDLVARWKKRLDETPGRCVEVDREAFQTGTFWIFGNAEHLLEFWPAYSTSPILTQFRWSPLVESGFMKNYGLISSTKPAVHPYHTIPGLLALHIRRGDYREHCSNLAGGGALFNAFNSFPQFVDKFELPPNRTGELTKEVMNHYLPACLPSIQQIVTKVTEVRKTEAGKGLRNIFIMTNGARDWVTELKEALRETGGWDLISSSRDMQLDWEQKYIAQSVDMLIGERAQVFVGNGFSSLTSNVVMFRMVRGFPPESNRFWIP</sequence>
<proteinExistence type="predicted"/>
<name>A0AAD5V9R7_9APHY</name>
<evidence type="ECO:0000313" key="3">
    <source>
        <dbReference type="Proteomes" id="UP001212997"/>
    </source>
</evidence>
<organism evidence="2 3">
    <name type="scientific">Meripilus lineatus</name>
    <dbReference type="NCBI Taxonomy" id="2056292"/>
    <lineage>
        <taxon>Eukaryota</taxon>
        <taxon>Fungi</taxon>
        <taxon>Dikarya</taxon>
        <taxon>Basidiomycota</taxon>
        <taxon>Agaricomycotina</taxon>
        <taxon>Agaricomycetes</taxon>
        <taxon>Polyporales</taxon>
        <taxon>Meripilaceae</taxon>
        <taxon>Meripilus</taxon>
    </lineage>
</organism>
<accession>A0AAD5V9R7</accession>
<keyword evidence="1" id="KW-0472">Membrane</keyword>
<dbReference type="CDD" id="cd11296">
    <property type="entry name" value="O-FucT_like"/>
    <property type="match status" value="1"/>
</dbReference>
<keyword evidence="1" id="KW-1133">Transmembrane helix</keyword>
<reference evidence="2" key="1">
    <citation type="submission" date="2022-07" db="EMBL/GenBank/DDBJ databases">
        <title>Genome Sequence of Physisporinus lineatus.</title>
        <authorList>
            <person name="Buettner E."/>
        </authorList>
    </citation>
    <scope>NUCLEOTIDE SEQUENCE</scope>
    <source>
        <strain evidence="2">VT162</strain>
    </source>
</reference>
<evidence type="ECO:0000256" key="1">
    <source>
        <dbReference type="SAM" id="Phobius"/>
    </source>
</evidence>
<feature type="transmembrane region" description="Helical" evidence="1">
    <location>
        <begin position="34"/>
        <end position="53"/>
    </location>
</feature>
<comment type="caution">
    <text evidence="2">The sequence shown here is derived from an EMBL/GenBank/DDBJ whole genome shotgun (WGS) entry which is preliminary data.</text>
</comment>
<keyword evidence="3" id="KW-1185">Reference proteome</keyword>
<dbReference type="EMBL" id="JANAWD010000039">
    <property type="protein sequence ID" value="KAJ3489755.1"/>
    <property type="molecule type" value="Genomic_DNA"/>
</dbReference>
<protein>
    <submittedName>
        <fullName evidence="2">Uncharacterized protein</fullName>
    </submittedName>
</protein>
<keyword evidence="1" id="KW-0812">Transmembrane</keyword>
<dbReference type="Gene3D" id="3.40.50.11350">
    <property type="match status" value="1"/>
</dbReference>
<dbReference type="AlphaFoldDB" id="A0AAD5V9R7"/>